<dbReference type="OrthoDB" id="5521324at2"/>
<reference evidence="5 6" key="1">
    <citation type="submission" date="2020-05" db="EMBL/GenBank/DDBJ databases">
        <authorList>
            <person name="Whitworth D."/>
        </authorList>
    </citation>
    <scope>NUCLEOTIDE SEQUENCE [LARGE SCALE GENOMIC DNA]</scope>
    <source>
        <strain evidence="4 6">AB043B</strain>
        <strain evidence="3 5">CA046A</strain>
    </source>
</reference>
<organism evidence="3 5">
    <name type="scientific">Corallococcus exercitus</name>
    <dbReference type="NCBI Taxonomy" id="2316736"/>
    <lineage>
        <taxon>Bacteria</taxon>
        <taxon>Pseudomonadati</taxon>
        <taxon>Myxococcota</taxon>
        <taxon>Myxococcia</taxon>
        <taxon>Myxococcales</taxon>
        <taxon>Cystobacterineae</taxon>
        <taxon>Myxococcaceae</taxon>
        <taxon>Corallococcus</taxon>
    </lineage>
</organism>
<evidence type="ECO:0000256" key="1">
    <source>
        <dbReference type="PROSITE-ProRule" id="PRU00703"/>
    </source>
</evidence>
<protein>
    <submittedName>
        <fullName evidence="3">CBS domain-containing protein</fullName>
    </submittedName>
</protein>
<dbReference type="AlphaFoldDB" id="A0A3A8HNB8"/>
<evidence type="ECO:0000313" key="3">
    <source>
        <dbReference type="EMBL" id="NOK13241.1"/>
    </source>
</evidence>
<dbReference type="InterPro" id="IPR000644">
    <property type="entry name" value="CBS_dom"/>
</dbReference>
<evidence type="ECO:0000313" key="4">
    <source>
        <dbReference type="EMBL" id="NOK35638.1"/>
    </source>
</evidence>
<dbReference type="Gene3D" id="3.10.580.10">
    <property type="entry name" value="CBS-domain"/>
    <property type="match status" value="1"/>
</dbReference>
<name>A0A3A8HNB8_9BACT</name>
<dbReference type="InterPro" id="IPR046342">
    <property type="entry name" value="CBS_dom_sf"/>
</dbReference>
<dbReference type="PROSITE" id="PS51371">
    <property type="entry name" value="CBS"/>
    <property type="match status" value="1"/>
</dbReference>
<dbReference type="Proteomes" id="UP000528460">
    <property type="component" value="Unassembled WGS sequence"/>
</dbReference>
<dbReference type="Pfam" id="PF00571">
    <property type="entry name" value="CBS"/>
    <property type="match status" value="1"/>
</dbReference>
<dbReference type="SUPFAM" id="SSF54631">
    <property type="entry name" value="CBS-domain pair"/>
    <property type="match status" value="1"/>
</dbReference>
<dbReference type="EMBL" id="JABFJV010000120">
    <property type="protein sequence ID" value="NOK35638.1"/>
    <property type="molecule type" value="Genomic_DNA"/>
</dbReference>
<dbReference type="CDD" id="cd02205">
    <property type="entry name" value="CBS_pair_SF"/>
    <property type="match status" value="1"/>
</dbReference>
<dbReference type="EMBL" id="JABFJW010000304">
    <property type="protein sequence ID" value="NOK13241.1"/>
    <property type="molecule type" value="Genomic_DNA"/>
</dbReference>
<keyword evidence="1" id="KW-0129">CBS domain</keyword>
<evidence type="ECO:0000313" key="6">
    <source>
        <dbReference type="Proteomes" id="UP000563426"/>
    </source>
</evidence>
<keyword evidence="6" id="KW-1185">Reference proteome</keyword>
<accession>A0A3A8HNB8</accession>
<proteinExistence type="predicted"/>
<dbReference type="RefSeq" id="WP_014393223.1">
    <property type="nucleotide sequence ID" value="NZ_JABFJV010000120.1"/>
</dbReference>
<comment type="caution">
    <text evidence="3">The sequence shown here is derived from an EMBL/GenBank/DDBJ whole genome shotgun (WGS) entry which is preliminary data.</text>
</comment>
<feature type="domain" description="CBS" evidence="2">
    <location>
        <begin position="10"/>
        <end position="68"/>
    </location>
</feature>
<sequence length="102" mass="11207">MCRSPEFQNLVSRAITLFPEDTVLGALQQMYRHGVHVLPVVEGRGGDLLGEVTEDELHRVARRRPLARLAEILTVKALAAPEETTVETAAPLRLAASSGWLH</sequence>
<evidence type="ECO:0000313" key="5">
    <source>
        <dbReference type="Proteomes" id="UP000528460"/>
    </source>
</evidence>
<gene>
    <name evidence="4" type="ORF">HMI49_20780</name>
    <name evidence="3" type="ORF">HNS30_29780</name>
</gene>
<dbReference type="Proteomes" id="UP000563426">
    <property type="component" value="Unassembled WGS sequence"/>
</dbReference>
<evidence type="ECO:0000259" key="2">
    <source>
        <dbReference type="PROSITE" id="PS51371"/>
    </source>
</evidence>